<dbReference type="PRINTS" id="PR00385">
    <property type="entry name" value="P450"/>
</dbReference>
<gene>
    <name evidence="16" type="ORF">TGEB3V08_LOCUS5373</name>
</gene>
<dbReference type="GO" id="GO:0016705">
    <property type="term" value="F:oxidoreductase activity, acting on paired donors, with incorporation or reduction of molecular oxygen"/>
    <property type="evidence" value="ECO:0007669"/>
    <property type="project" value="InterPro"/>
</dbReference>
<evidence type="ECO:0000256" key="12">
    <source>
        <dbReference type="ARBA" id="ARBA00023136"/>
    </source>
</evidence>
<evidence type="ECO:0000256" key="8">
    <source>
        <dbReference type="ARBA" id="ARBA00022848"/>
    </source>
</evidence>
<comment type="similarity">
    <text evidence="4 14">Belongs to the cytochrome P450 family.</text>
</comment>
<evidence type="ECO:0008006" key="17">
    <source>
        <dbReference type="Google" id="ProtNLM"/>
    </source>
</evidence>
<evidence type="ECO:0000256" key="3">
    <source>
        <dbReference type="ARBA" id="ARBA00004406"/>
    </source>
</evidence>
<keyword evidence="6 13" id="KW-0479">Metal-binding</keyword>
<proteinExistence type="inferred from homology"/>
<keyword evidence="11 14" id="KW-0503">Monooxygenase</keyword>
<dbReference type="PANTHER" id="PTHR24292:SF54">
    <property type="entry name" value="CYP9F3-RELATED"/>
    <property type="match status" value="1"/>
</dbReference>
<feature type="binding site" description="axial binding residue" evidence="13">
    <location>
        <position position="546"/>
    </location>
    <ligand>
        <name>heme</name>
        <dbReference type="ChEBI" id="CHEBI:30413"/>
    </ligand>
    <ligandPart>
        <name>Fe</name>
        <dbReference type="ChEBI" id="CHEBI:18248"/>
    </ligandPart>
</feature>
<protein>
    <recommendedName>
        <fullName evidence="17">Cytochrome P450</fullName>
    </recommendedName>
</protein>
<dbReference type="PANTHER" id="PTHR24292">
    <property type="entry name" value="CYTOCHROME P450"/>
    <property type="match status" value="1"/>
</dbReference>
<dbReference type="GO" id="GO:0004497">
    <property type="term" value="F:monooxygenase activity"/>
    <property type="evidence" value="ECO:0007669"/>
    <property type="project" value="UniProtKB-KW"/>
</dbReference>
<evidence type="ECO:0000256" key="4">
    <source>
        <dbReference type="ARBA" id="ARBA00010617"/>
    </source>
</evidence>
<evidence type="ECO:0000256" key="14">
    <source>
        <dbReference type="RuleBase" id="RU000461"/>
    </source>
</evidence>
<evidence type="ECO:0000256" key="2">
    <source>
        <dbReference type="ARBA" id="ARBA00004174"/>
    </source>
</evidence>
<keyword evidence="8" id="KW-0492">Microsome</keyword>
<feature type="transmembrane region" description="Helical" evidence="15">
    <location>
        <begin position="179"/>
        <end position="198"/>
    </location>
</feature>
<keyword evidence="9 14" id="KW-0560">Oxidoreductase</keyword>
<dbReference type="GO" id="GO:0005789">
    <property type="term" value="C:endoplasmic reticulum membrane"/>
    <property type="evidence" value="ECO:0007669"/>
    <property type="project" value="UniProtKB-SubCell"/>
</dbReference>
<keyword evidence="7" id="KW-0256">Endoplasmic reticulum</keyword>
<comment type="subcellular location">
    <subcellularLocation>
        <location evidence="3">Endoplasmic reticulum membrane</location>
        <topology evidence="3">Peripheral membrane protein</topology>
    </subcellularLocation>
    <subcellularLocation>
        <location evidence="2">Microsome membrane</location>
        <topology evidence="2">Peripheral membrane protein</topology>
    </subcellularLocation>
</comment>
<evidence type="ECO:0000256" key="10">
    <source>
        <dbReference type="ARBA" id="ARBA00023004"/>
    </source>
</evidence>
<organism evidence="16">
    <name type="scientific">Timema genevievae</name>
    <name type="common">Walking stick</name>
    <dbReference type="NCBI Taxonomy" id="629358"/>
    <lineage>
        <taxon>Eukaryota</taxon>
        <taxon>Metazoa</taxon>
        <taxon>Ecdysozoa</taxon>
        <taxon>Arthropoda</taxon>
        <taxon>Hexapoda</taxon>
        <taxon>Insecta</taxon>
        <taxon>Pterygota</taxon>
        <taxon>Neoptera</taxon>
        <taxon>Polyneoptera</taxon>
        <taxon>Phasmatodea</taxon>
        <taxon>Timematodea</taxon>
        <taxon>Timematoidea</taxon>
        <taxon>Timematidae</taxon>
        <taxon>Timema</taxon>
    </lineage>
</organism>
<dbReference type="AlphaFoldDB" id="A0A7R9JY76"/>
<dbReference type="EMBL" id="OE840993">
    <property type="protein sequence ID" value="CAD7593566.1"/>
    <property type="molecule type" value="Genomic_DNA"/>
</dbReference>
<keyword evidence="12 15" id="KW-0472">Membrane</keyword>
<reference evidence="16" key="1">
    <citation type="submission" date="2020-11" db="EMBL/GenBank/DDBJ databases">
        <authorList>
            <person name="Tran Van P."/>
        </authorList>
    </citation>
    <scope>NUCLEOTIDE SEQUENCE</scope>
</reference>
<feature type="transmembrane region" description="Helical" evidence="15">
    <location>
        <begin position="289"/>
        <end position="309"/>
    </location>
</feature>
<dbReference type="GO" id="GO:0020037">
    <property type="term" value="F:heme binding"/>
    <property type="evidence" value="ECO:0007669"/>
    <property type="project" value="InterPro"/>
</dbReference>
<dbReference type="InterPro" id="IPR050476">
    <property type="entry name" value="Insect_CytP450_Detox"/>
</dbReference>
<keyword evidence="15" id="KW-0812">Transmembrane</keyword>
<evidence type="ECO:0000256" key="5">
    <source>
        <dbReference type="ARBA" id="ARBA00022617"/>
    </source>
</evidence>
<dbReference type="InterPro" id="IPR036396">
    <property type="entry name" value="Cyt_P450_sf"/>
</dbReference>
<keyword evidence="5 13" id="KW-0349">Heme</keyword>
<evidence type="ECO:0000256" key="9">
    <source>
        <dbReference type="ARBA" id="ARBA00023002"/>
    </source>
</evidence>
<keyword evidence="15" id="KW-1133">Transmembrane helix</keyword>
<dbReference type="InterPro" id="IPR017972">
    <property type="entry name" value="Cyt_P450_CS"/>
</dbReference>
<evidence type="ECO:0000313" key="16">
    <source>
        <dbReference type="EMBL" id="CAD7593566.1"/>
    </source>
</evidence>
<dbReference type="SUPFAM" id="SSF48264">
    <property type="entry name" value="Cytochrome P450"/>
    <property type="match status" value="1"/>
</dbReference>
<evidence type="ECO:0000256" key="13">
    <source>
        <dbReference type="PIRSR" id="PIRSR602401-1"/>
    </source>
</evidence>
<accession>A0A7R9JY76</accession>
<evidence type="ECO:0000256" key="15">
    <source>
        <dbReference type="SAM" id="Phobius"/>
    </source>
</evidence>
<dbReference type="InterPro" id="IPR001128">
    <property type="entry name" value="Cyt_P450"/>
</dbReference>
<evidence type="ECO:0000256" key="6">
    <source>
        <dbReference type="ARBA" id="ARBA00022723"/>
    </source>
</evidence>
<dbReference type="InterPro" id="IPR002401">
    <property type="entry name" value="Cyt_P450_E_grp-I"/>
</dbReference>
<evidence type="ECO:0000256" key="1">
    <source>
        <dbReference type="ARBA" id="ARBA00001971"/>
    </source>
</evidence>
<dbReference type="Pfam" id="PF00067">
    <property type="entry name" value="p450"/>
    <property type="match status" value="1"/>
</dbReference>
<evidence type="ECO:0000256" key="11">
    <source>
        <dbReference type="ARBA" id="ARBA00023033"/>
    </source>
</evidence>
<dbReference type="FunFam" id="1.10.630.10:FF:000182">
    <property type="entry name" value="Cytochrome P450 3A4"/>
    <property type="match status" value="1"/>
</dbReference>
<sequence length="603" mass="69432">MDDNFRREAALIALDAEVLYGEILWLLDPLDSYGYGYSIRESKDKIVELVTSVFLSSREELLILKEDLSLKIPHYAGILTNFLFEDQNILMRIRSVAVTPSQKIALGRKRVAQKSYASKEAAKSLIPAKAEKALDRDEFDSYFESVAAKMRRLNEEQLLFAEKIINESIVSMGVLLDSWPLELLVVTGGLFLAIYWYLTSTFDYWKLKGVPYLEPTPLLGNMKDPFLMRRCQHEVLNDIYQKFEGNRYCGLFQFKQPELMVRNPELVKNVLVDSVINPHNKFREFGRKMVSLSLLQMLGSFLLFFIPYLGRILKVKIIDGESADFFKKVVMDAIEYRQKNNIKGNDFLQLIMELKEKGKVEFEKDLSKEDSYLKNHLTEYSNNTKEDSLEFTDDLLLAQCLIFFTAGFETSSSTMSFCLHELAVNPDIQQKLRKEIDKVLEDHGGELTYDAVQSMTYLGMVVDETLRKYPVIVFLNRECTSDYPVPDSNLVLKRGTTVMIPVYSLHHDPKFFPDPDRFDPERFTEQNKRTRPHYCYLPFGEGPRICIGMRFGLLQAKVGLASLISNYEFSLSEKSELPIRFKPSAGFLSSISGIHLSISHRNK</sequence>
<dbReference type="Gene3D" id="1.10.630.10">
    <property type="entry name" value="Cytochrome P450"/>
    <property type="match status" value="2"/>
</dbReference>
<keyword evidence="10 13" id="KW-0408">Iron</keyword>
<dbReference type="CDD" id="cd11056">
    <property type="entry name" value="CYP6-like"/>
    <property type="match status" value="1"/>
</dbReference>
<dbReference type="PROSITE" id="PS00086">
    <property type="entry name" value="CYTOCHROME_P450"/>
    <property type="match status" value="1"/>
</dbReference>
<name>A0A7R9JY76_TIMGE</name>
<dbReference type="GO" id="GO:0005506">
    <property type="term" value="F:iron ion binding"/>
    <property type="evidence" value="ECO:0007669"/>
    <property type="project" value="InterPro"/>
</dbReference>
<dbReference type="PRINTS" id="PR00463">
    <property type="entry name" value="EP450I"/>
</dbReference>
<evidence type="ECO:0000256" key="7">
    <source>
        <dbReference type="ARBA" id="ARBA00022824"/>
    </source>
</evidence>
<comment type="cofactor">
    <cofactor evidence="1 13">
        <name>heme</name>
        <dbReference type="ChEBI" id="CHEBI:30413"/>
    </cofactor>
</comment>